<dbReference type="Proteomes" id="UP000776651">
    <property type="component" value="Unassembled WGS sequence"/>
</dbReference>
<keyword evidence="1" id="KW-0732">Signal</keyword>
<accession>A0ABS7JAG2</accession>
<evidence type="ECO:0000256" key="1">
    <source>
        <dbReference type="SAM" id="SignalP"/>
    </source>
</evidence>
<evidence type="ECO:0008006" key="4">
    <source>
        <dbReference type="Google" id="ProtNLM"/>
    </source>
</evidence>
<protein>
    <recommendedName>
        <fullName evidence="4">DUF2059 domain-containing protein</fullName>
    </recommendedName>
</protein>
<keyword evidence="3" id="KW-1185">Reference proteome</keyword>
<dbReference type="EMBL" id="JAIGNQ010000001">
    <property type="protein sequence ID" value="MBX7487000.1"/>
    <property type="molecule type" value="Genomic_DNA"/>
</dbReference>
<evidence type="ECO:0000313" key="3">
    <source>
        <dbReference type="Proteomes" id="UP000776651"/>
    </source>
</evidence>
<evidence type="ECO:0000313" key="2">
    <source>
        <dbReference type="EMBL" id="MBX7487000.1"/>
    </source>
</evidence>
<feature type="signal peptide" evidence="1">
    <location>
        <begin position="1"/>
        <end position="21"/>
    </location>
</feature>
<organism evidence="2 3">
    <name type="scientific">Qipengyuania pacifica</name>
    <dbReference type="NCBI Taxonomy" id="2860199"/>
    <lineage>
        <taxon>Bacteria</taxon>
        <taxon>Pseudomonadati</taxon>
        <taxon>Pseudomonadota</taxon>
        <taxon>Alphaproteobacteria</taxon>
        <taxon>Sphingomonadales</taxon>
        <taxon>Erythrobacteraceae</taxon>
        <taxon>Qipengyuania</taxon>
    </lineage>
</organism>
<proteinExistence type="predicted"/>
<dbReference type="RefSeq" id="WP_221596330.1">
    <property type="nucleotide sequence ID" value="NZ_JAIGNQ010000001.1"/>
</dbReference>
<comment type="caution">
    <text evidence="2">The sequence shown here is derived from an EMBL/GenBank/DDBJ whole genome shotgun (WGS) entry which is preliminary data.</text>
</comment>
<feature type="chain" id="PRO_5045560767" description="DUF2059 domain-containing protein" evidence="1">
    <location>
        <begin position="22"/>
        <end position="121"/>
    </location>
</feature>
<name>A0ABS7JAG2_9SPHN</name>
<reference evidence="2 3" key="1">
    <citation type="submission" date="2021-08" db="EMBL/GenBank/DDBJ databases">
        <title>Comparative Genomics Analysis of the Genus Qipengyuania Reveals Extensive Genetic Diversity and Metabolic Versatility, Including the Description of Fifteen Novel Species.</title>
        <authorList>
            <person name="Liu Y."/>
        </authorList>
    </citation>
    <scope>NUCLEOTIDE SEQUENCE [LARGE SCALE GENOMIC DNA]</scope>
    <source>
        <strain evidence="2 3">GH25</strain>
    </source>
</reference>
<sequence length="121" mass="13031">MRKLVLPVMLGALTLPAPAVAQANVDDAVAAFGDLSHQLRDPERQREMKLMMQAVTEVLLDMPIAPLAQAAADMAGEKAQDIDPALTLRKMAPEAGRVGGDMMRSLLRAVEANEERREGGK</sequence>
<gene>
    <name evidence="2" type="ORF">K3177_00590</name>
</gene>